<dbReference type="EMBL" id="JABZGR010000013">
    <property type="protein sequence ID" value="MBF0970461.1"/>
    <property type="molecule type" value="Genomic_DNA"/>
</dbReference>
<comment type="caution">
    <text evidence="1">The sequence shown here is derived from an EMBL/GenBank/DDBJ whole genome shotgun (WGS) entry which is preliminary data.</text>
</comment>
<evidence type="ECO:0000313" key="1">
    <source>
        <dbReference type="EMBL" id="MBF0970461.1"/>
    </source>
</evidence>
<evidence type="ECO:0000313" key="2">
    <source>
        <dbReference type="Proteomes" id="UP000704068"/>
    </source>
</evidence>
<organism evidence="1 2">
    <name type="scientific">Alloprevotella tannerae</name>
    <dbReference type="NCBI Taxonomy" id="76122"/>
    <lineage>
        <taxon>Bacteria</taxon>
        <taxon>Pseudomonadati</taxon>
        <taxon>Bacteroidota</taxon>
        <taxon>Bacteroidia</taxon>
        <taxon>Bacteroidales</taxon>
        <taxon>Prevotellaceae</taxon>
        <taxon>Alloprevotella</taxon>
    </lineage>
</organism>
<protein>
    <submittedName>
        <fullName evidence="1">Uncharacterized protein</fullName>
    </submittedName>
</protein>
<reference evidence="1" key="1">
    <citation type="submission" date="2020-04" db="EMBL/GenBank/DDBJ databases">
        <title>Deep metagenomics examines the oral microbiome during advanced dental caries in children, revealing novel taxa and co-occurrences with host molecules.</title>
        <authorList>
            <person name="Baker J.L."/>
            <person name="Morton J.T."/>
            <person name="Dinis M."/>
            <person name="Alvarez R."/>
            <person name="Tran N.C."/>
            <person name="Knight R."/>
            <person name="Edlund A."/>
        </authorList>
    </citation>
    <scope>NUCLEOTIDE SEQUENCE</scope>
    <source>
        <strain evidence="1">JCVI_34_bin.1</strain>
    </source>
</reference>
<dbReference type="Proteomes" id="UP000704068">
    <property type="component" value="Unassembled WGS sequence"/>
</dbReference>
<dbReference type="AlphaFoldDB" id="A0A929RXD5"/>
<name>A0A929RXD5_9BACT</name>
<gene>
    <name evidence="1" type="ORF">HXK21_05405</name>
</gene>
<dbReference type="RefSeq" id="WP_303763908.1">
    <property type="nucleotide sequence ID" value="NZ_CAUOSC010000004.1"/>
</dbReference>
<proteinExistence type="predicted"/>
<accession>A0A929RXD5</accession>
<sequence length="88" mass="10403">MNKQPFHPDMIAEQRRLLQQEIEKKEEDIKANLEELFAPPPPGRNFFERAVQHAETIYNVVDGVLVGYKLIRGFNFFFKRGKRKSAKR</sequence>